<dbReference type="GO" id="GO:0050135">
    <property type="term" value="F:NADP+ nucleosidase activity"/>
    <property type="evidence" value="ECO:0007669"/>
    <property type="project" value="InterPro"/>
</dbReference>
<name>A0A4R7FSL1_9MICO</name>
<dbReference type="Proteomes" id="UP000295344">
    <property type="component" value="Unassembled WGS sequence"/>
</dbReference>
<reference evidence="2 3" key="1">
    <citation type="submission" date="2019-03" db="EMBL/GenBank/DDBJ databases">
        <title>Genomic Encyclopedia of Archaeal and Bacterial Type Strains, Phase II (KMG-II): from individual species to whole genera.</title>
        <authorList>
            <person name="Goeker M."/>
        </authorList>
    </citation>
    <scope>NUCLEOTIDE SEQUENCE [LARGE SCALE GENOMIC DNA]</scope>
    <source>
        <strain evidence="2 3">DSM 24782</strain>
    </source>
</reference>
<dbReference type="InterPro" id="IPR025331">
    <property type="entry name" value="TNT"/>
</dbReference>
<keyword evidence="3" id="KW-1185">Reference proteome</keyword>
<protein>
    <submittedName>
        <fullName evidence="2">Uncharacterized protein DUF4237</fullName>
    </submittedName>
</protein>
<feature type="domain" description="TNT" evidence="1">
    <location>
        <begin position="15"/>
        <end position="104"/>
    </location>
</feature>
<dbReference type="RefSeq" id="WP_162850742.1">
    <property type="nucleotide sequence ID" value="NZ_BAAARP010000001.1"/>
</dbReference>
<dbReference type="EMBL" id="SOAM01000001">
    <property type="protein sequence ID" value="TDS80851.1"/>
    <property type="molecule type" value="Genomic_DNA"/>
</dbReference>
<dbReference type="Pfam" id="PF14021">
    <property type="entry name" value="TNT"/>
    <property type="match status" value="1"/>
</dbReference>
<sequence length="105" mass="11126">MSDEQGSHRPQMAPVDRIGTVNGTLLHVMVDGKPASFESRSLPPSALATPHVEYLLQALPAAWSLEVGEVAPWFGQPGGATQLFVLDGAGRKVRVADLLRIGVLA</sequence>
<proteinExistence type="predicted"/>
<comment type="caution">
    <text evidence="2">The sequence shown here is derived from an EMBL/GenBank/DDBJ whole genome shotgun (WGS) entry which is preliminary data.</text>
</comment>
<gene>
    <name evidence="2" type="ORF">CLV52_1421</name>
</gene>
<evidence type="ECO:0000259" key="1">
    <source>
        <dbReference type="Pfam" id="PF14021"/>
    </source>
</evidence>
<dbReference type="AlphaFoldDB" id="A0A4R7FSL1"/>
<accession>A0A4R7FSL1</accession>
<organism evidence="2 3">
    <name type="scientific">Amnibacterium kyonggiense</name>
    <dbReference type="NCBI Taxonomy" id="595671"/>
    <lineage>
        <taxon>Bacteria</taxon>
        <taxon>Bacillati</taxon>
        <taxon>Actinomycetota</taxon>
        <taxon>Actinomycetes</taxon>
        <taxon>Micrococcales</taxon>
        <taxon>Microbacteriaceae</taxon>
        <taxon>Amnibacterium</taxon>
    </lineage>
</organism>
<evidence type="ECO:0000313" key="2">
    <source>
        <dbReference type="EMBL" id="TDS80851.1"/>
    </source>
</evidence>
<evidence type="ECO:0000313" key="3">
    <source>
        <dbReference type="Proteomes" id="UP000295344"/>
    </source>
</evidence>